<feature type="transmembrane region" description="Helical" evidence="6">
    <location>
        <begin position="218"/>
        <end position="235"/>
    </location>
</feature>
<dbReference type="EMBL" id="KV460206">
    <property type="protein sequence ID" value="OBU01408.2"/>
    <property type="molecule type" value="Genomic_DNA"/>
</dbReference>
<evidence type="ECO:0000313" key="9">
    <source>
        <dbReference type="Proteomes" id="UP000091956"/>
    </source>
</evidence>
<evidence type="ECO:0000256" key="1">
    <source>
        <dbReference type="ARBA" id="ARBA00004141"/>
    </source>
</evidence>
<evidence type="ECO:0000313" key="8">
    <source>
        <dbReference type="EMBL" id="OBU01408.2"/>
    </source>
</evidence>
<comment type="similarity">
    <text evidence="5">Belongs to the SAT4 family.</text>
</comment>
<dbReference type="InterPro" id="IPR049326">
    <property type="entry name" value="Rhodopsin_dom_fungi"/>
</dbReference>
<feature type="domain" description="Rhodopsin" evidence="7">
    <location>
        <begin position="35"/>
        <end position="280"/>
    </location>
</feature>
<protein>
    <recommendedName>
        <fullName evidence="7">Rhodopsin domain-containing protein</fullName>
    </recommendedName>
</protein>
<feature type="transmembrane region" description="Helical" evidence="6">
    <location>
        <begin position="177"/>
        <end position="206"/>
    </location>
</feature>
<accession>A0A2P2SX19</accession>
<feature type="transmembrane region" description="Helical" evidence="6">
    <location>
        <begin position="102"/>
        <end position="123"/>
    </location>
</feature>
<comment type="subcellular location">
    <subcellularLocation>
        <location evidence="1">Membrane</location>
        <topology evidence="1">Multi-pass membrane protein</topology>
    </subcellularLocation>
</comment>
<keyword evidence="2 6" id="KW-0812">Transmembrane</keyword>
<keyword evidence="4 6" id="KW-0472">Membrane</keyword>
<dbReference type="PANTHER" id="PTHR33048:SF47">
    <property type="entry name" value="INTEGRAL MEMBRANE PROTEIN-RELATED"/>
    <property type="match status" value="1"/>
</dbReference>
<keyword evidence="3 6" id="KW-1133">Transmembrane helix</keyword>
<evidence type="ECO:0000256" key="5">
    <source>
        <dbReference type="ARBA" id="ARBA00038359"/>
    </source>
</evidence>
<dbReference type="STRING" id="342668.A0A2P2SX19"/>
<dbReference type="Proteomes" id="UP000091956">
    <property type="component" value="Unassembled WGS sequence"/>
</dbReference>
<dbReference type="RefSeq" id="XP_018135140.2">
    <property type="nucleotide sequence ID" value="XM_018269937.2"/>
</dbReference>
<dbReference type="GO" id="GO:0016020">
    <property type="term" value="C:membrane"/>
    <property type="evidence" value="ECO:0007669"/>
    <property type="project" value="UniProtKB-SubCell"/>
</dbReference>
<dbReference type="PANTHER" id="PTHR33048">
    <property type="entry name" value="PTH11-LIKE INTEGRAL MEMBRANE PROTEIN (AFU_ORTHOLOGUE AFUA_5G11245)"/>
    <property type="match status" value="1"/>
</dbReference>
<dbReference type="AlphaFoldDB" id="A0A2P2SX19"/>
<feature type="transmembrane region" description="Helical" evidence="6">
    <location>
        <begin position="255"/>
        <end position="275"/>
    </location>
</feature>
<feature type="transmembrane region" description="Helical" evidence="6">
    <location>
        <begin position="20"/>
        <end position="39"/>
    </location>
</feature>
<evidence type="ECO:0000256" key="2">
    <source>
        <dbReference type="ARBA" id="ARBA00022692"/>
    </source>
</evidence>
<sequence>MAEMAASTASVPDRGVQLMVLMWVMTILASITVVMRFIFRAQKSIIGYDDLFMFISMICFFGWTISLTLLCLKGGERHMADVGALGPDIVAQVQLLNWTSQVFGIIGIGAGKVSVSALILTIIRDTQRAWQKIYLWTFCIVLVLCVSVSCSILTFAQCRPAAALWDSRVEGTCIKPTVMASFGIFTGAYNTFVDASLSLIPATIFWTLQMGFQEKMTLTIVFALNILTSICSGIKTSYLSELGNRTDFTWATYDIFAWVTAEFFLVIVCGSTPTLRPLISLLRRQLGYTSKDSRNSYLRHTGDSGVPSKDAFQLDGFRRNVASETTVSKANLTENYDGNKNWEDMSLAEDIRVERTYRVQINNNDSQQELNVT</sequence>
<reference evidence="9" key="2">
    <citation type="journal article" date="2018" name="Nat. Commun.">
        <title>Extreme sensitivity to ultraviolet light in the fungal pathogen causing white-nose syndrome of bats.</title>
        <authorList>
            <person name="Palmer J.M."/>
            <person name="Drees K.P."/>
            <person name="Foster J.T."/>
            <person name="Lindner D.L."/>
        </authorList>
    </citation>
    <scope>NUCLEOTIDE SEQUENCE [LARGE SCALE GENOMIC DNA]</scope>
    <source>
        <strain evidence="9">UAMH 10579</strain>
    </source>
</reference>
<gene>
    <name evidence="8" type="ORF">VE01_00405</name>
</gene>
<feature type="transmembrane region" description="Helical" evidence="6">
    <location>
        <begin position="135"/>
        <end position="157"/>
    </location>
</feature>
<evidence type="ECO:0000256" key="4">
    <source>
        <dbReference type="ARBA" id="ARBA00023136"/>
    </source>
</evidence>
<reference evidence="8 9" key="1">
    <citation type="submission" date="2016-03" db="EMBL/GenBank/DDBJ databases">
        <title>Comparative genomics of Pseudogymnoascus destructans, the fungus causing white-nose syndrome of bats.</title>
        <authorList>
            <person name="Palmer J.M."/>
            <person name="Drees K.P."/>
            <person name="Foster J.T."/>
            <person name="Lindner D.L."/>
        </authorList>
    </citation>
    <scope>NUCLEOTIDE SEQUENCE [LARGE SCALE GENOMIC DNA]</scope>
    <source>
        <strain evidence="8 9">UAMH 10579</strain>
    </source>
</reference>
<dbReference type="GeneID" id="28833791"/>
<dbReference type="InterPro" id="IPR052337">
    <property type="entry name" value="SAT4-like"/>
</dbReference>
<evidence type="ECO:0000256" key="6">
    <source>
        <dbReference type="SAM" id="Phobius"/>
    </source>
</evidence>
<feature type="transmembrane region" description="Helical" evidence="6">
    <location>
        <begin position="51"/>
        <end position="70"/>
    </location>
</feature>
<name>A0A2P2SX19_9PEZI</name>
<keyword evidence="9" id="KW-1185">Reference proteome</keyword>
<dbReference type="Pfam" id="PF20684">
    <property type="entry name" value="Fung_rhodopsin"/>
    <property type="match status" value="1"/>
</dbReference>
<evidence type="ECO:0000256" key="3">
    <source>
        <dbReference type="ARBA" id="ARBA00022989"/>
    </source>
</evidence>
<evidence type="ECO:0000259" key="7">
    <source>
        <dbReference type="Pfam" id="PF20684"/>
    </source>
</evidence>
<organism evidence="8 9">
    <name type="scientific">Pseudogymnoascus verrucosus</name>
    <dbReference type="NCBI Taxonomy" id="342668"/>
    <lineage>
        <taxon>Eukaryota</taxon>
        <taxon>Fungi</taxon>
        <taxon>Dikarya</taxon>
        <taxon>Ascomycota</taxon>
        <taxon>Pezizomycotina</taxon>
        <taxon>Leotiomycetes</taxon>
        <taxon>Thelebolales</taxon>
        <taxon>Thelebolaceae</taxon>
        <taxon>Pseudogymnoascus</taxon>
    </lineage>
</organism>
<proteinExistence type="inferred from homology"/>